<sequence length="282" mass="30344">MRALILIMAGLSLSACATTVTDSRNGGSMANSAFNYAPSSRAPVSGAGYELIGHSDWTGRLAYYDDEGDARAHLVMRYDDGREVDARLDIVMPYLDGGLRQFRGEDQDGRYVAVELQAGPCPSADGDTLIYFADMSIGSQTASGCGREVGGEVDRWSNYLIDYLPMIDLCLSDFRDRARHVSIAYTMAGGETGVRIVDLDMRTWECATREGGTEINTIRPLDAADAMFGEGDPIFVRGAMPDFGEGCYVYEAVREADRTLIGAFGFDACNSGPIAALGPDVG</sequence>
<dbReference type="RefSeq" id="WP_143742872.1">
    <property type="nucleotide sequence ID" value="NZ_RBIM01000001.1"/>
</dbReference>
<feature type="chain" id="PRO_5019713441" description="Lipoprotein" evidence="1">
    <location>
        <begin position="18"/>
        <end position="282"/>
    </location>
</feature>
<evidence type="ECO:0000313" key="3">
    <source>
        <dbReference type="Proteomes" id="UP000273675"/>
    </source>
</evidence>
<dbReference type="AlphaFoldDB" id="A0A495DLX4"/>
<name>A0A495DLX4_9PROT</name>
<accession>A0A495DLX4</accession>
<protein>
    <recommendedName>
        <fullName evidence="4">Lipoprotein</fullName>
    </recommendedName>
</protein>
<comment type="caution">
    <text evidence="2">The sequence shown here is derived from an EMBL/GenBank/DDBJ whole genome shotgun (WGS) entry which is preliminary data.</text>
</comment>
<proteinExistence type="predicted"/>
<reference evidence="2 3" key="1">
    <citation type="submission" date="2018-10" db="EMBL/GenBank/DDBJ databases">
        <title>Genomic Encyclopedia of Type Strains, Phase IV (KMG-IV): sequencing the most valuable type-strain genomes for metagenomic binning, comparative biology and taxonomic classification.</title>
        <authorList>
            <person name="Goeker M."/>
        </authorList>
    </citation>
    <scope>NUCLEOTIDE SEQUENCE [LARGE SCALE GENOMIC DNA]</scope>
    <source>
        <strain evidence="2 3">DSM 4734</strain>
    </source>
</reference>
<organism evidence="2 3">
    <name type="scientific">Maricaulis maris</name>
    <dbReference type="NCBI Taxonomy" id="74318"/>
    <lineage>
        <taxon>Bacteria</taxon>
        <taxon>Pseudomonadati</taxon>
        <taxon>Pseudomonadota</taxon>
        <taxon>Alphaproteobacteria</taxon>
        <taxon>Maricaulales</taxon>
        <taxon>Maricaulaceae</taxon>
        <taxon>Maricaulis</taxon>
    </lineage>
</organism>
<gene>
    <name evidence="2" type="ORF">C7435_0361</name>
</gene>
<keyword evidence="1" id="KW-0732">Signal</keyword>
<evidence type="ECO:0000313" key="2">
    <source>
        <dbReference type="EMBL" id="RKR03918.1"/>
    </source>
</evidence>
<feature type="signal peptide" evidence="1">
    <location>
        <begin position="1"/>
        <end position="17"/>
    </location>
</feature>
<evidence type="ECO:0000256" key="1">
    <source>
        <dbReference type="SAM" id="SignalP"/>
    </source>
</evidence>
<dbReference type="OrthoDB" id="7627279at2"/>
<dbReference type="EMBL" id="RBIM01000001">
    <property type="protein sequence ID" value="RKR03918.1"/>
    <property type="molecule type" value="Genomic_DNA"/>
</dbReference>
<evidence type="ECO:0008006" key="4">
    <source>
        <dbReference type="Google" id="ProtNLM"/>
    </source>
</evidence>
<dbReference type="PROSITE" id="PS51257">
    <property type="entry name" value="PROKAR_LIPOPROTEIN"/>
    <property type="match status" value="1"/>
</dbReference>
<dbReference type="Proteomes" id="UP000273675">
    <property type="component" value="Unassembled WGS sequence"/>
</dbReference>